<protein>
    <submittedName>
        <fullName evidence="3">DUF4245 domain-containing protein</fullName>
    </submittedName>
</protein>
<evidence type="ECO:0000313" key="4">
    <source>
        <dbReference type="Proteomes" id="UP000481109"/>
    </source>
</evidence>
<dbReference type="Pfam" id="PF14030">
    <property type="entry name" value="DUF4245"/>
    <property type="match status" value="1"/>
</dbReference>
<feature type="region of interest" description="Disordered" evidence="1">
    <location>
        <begin position="112"/>
        <end position="134"/>
    </location>
</feature>
<keyword evidence="4" id="KW-1185">Reference proteome</keyword>
<organism evidence="3 4">
    <name type="scientific">Streptomyces mesophilus</name>
    <dbReference type="NCBI Taxonomy" id="1775132"/>
    <lineage>
        <taxon>Bacteria</taxon>
        <taxon>Bacillati</taxon>
        <taxon>Actinomycetota</taxon>
        <taxon>Actinomycetes</taxon>
        <taxon>Kitasatosporales</taxon>
        <taxon>Streptomycetaceae</taxon>
        <taxon>Streptomyces</taxon>
    </lineage>
</organism>
<evidence type="ECO:0000256" key="2">
    <source>
        <dbReference type="SAM" id="Phobius"/>
    </source>
</evidence>
<keyword evidence="2" id="KW-0472">Membrane</keyword>
<gene>
    <name evidence="3" type="ORF">G6045_32660</name>
</gene>
<comment type="caution">
    <text evidence="3">The sequence shown here is derived from an EMBL/GenBank/DDBJ whole genome shotgun (WGS) entry which is preliminary data.</text>
</comment>
<sequence>MAGSSAGKTKTVRDMVLSMAVIGAVVAVIYIFIPHDESATPVKPVNSAELKAALSTASRAASYPVLAPKGLDKDWKATSVRYRGADDEHWHLGFHGPDGKYVAVEQTTGKPGPFIADQSQDAKDTGKTERIGGKDWKRYEGDEYDALVLQEDGATTVVTGSGSMARLTEVAGSLRPAPADKV</sequence>
<name>A0A6G4XT37_9ACTN</name>
<feature type="transmembrane region" description="Helical" evidence="2">
    <location>
        <begin position="12"/>
        <end position="33"/>
    </location>
</feature>
<accession>A0A6G4XT37</accession>
<proteinExistence type="predicted"/>
<evidence type="ECO:0000313" key="3">
    <source>
        <dbReference type="EMBL" id="NGO80373.1"/>
    </source>
</evidence>
<reference evidence="3 4" key="1">
    <citation type="submission" date="2020-02" db="EMBL/GenBank/DDBJ databases">
        <title>Whole-genome analyses of novel actinobacteria.</title>
        <authorList>
            <person name="Sahin N."/>
            <person name="Tokatli A."/>
        </authorList>
    </citation>
    <scope>NUCLEOTIDE SEQUENCE [LARGE SCALE GENOMIC DNA]</scope>
    <source>
        <strain evidence="3 4">YC504</strain>
    </source>
</reference>
<evidence type="ECO:0000256" key="1">
    <source>
        <dbReference type="SAM" id="MobiDB-lite"/>
    </source>
</evidence>
<dbReference type="Proteomes" id="UP000481109">
    <property type="component" value="Unassembled WGS sequence"/>
</dbReference>
<keyword evidence="2" id="KW-0812">Transmembrane</keyword>
<dbReference type="EMBL" id="JAAKZW010000212">
    <property type="protein sequence ID" value="NGO80373.1"/>
    <property type="molecule type" value="Genomic_DNA"/>
</dbReference>
<keyword evidence="2" id="KW-1133">Transmembrane helix</keyword>
<dbReference type="AlphaFoldDB" id="A0A6G4XT37"/>
<dbReference type="InterPro" id="IPR025339">
    <property type="entry name" value="DUF4245"/>
</dbReference>
<feature type="compositionally biased region" description="Basic and acidic residues" evidence="1">
    <location>
        <begin position="120"/>
        <end position="134"/>
    </location>
</feature>